<dbReference type="RefSeq" id="XP_041193183.1">
    <property type="nucleotide sequence ID" value="XM_041330969.1"/>
</dbReference>
<proteinExistence type="predicted"/>
<reference evidence="1" key="1">
    <citation type="journal article" date="2020" name="New Phytol.">
        <title>Comparative genomics reveals dynamic genome evolution in host specialist ectomycorrhizal fungi.</title>
        <authorList>
            <person name="Lofgren L.A."/>
            <person name="Nguyen N.H."/>
            <person name="Vilgalys R."/>
            <person name="Ruytinx J."/>
            <person name="Liao H.L."/>
            <person name="Branco S."/>
            <person name="Kuo A."/>
            <person name="LaButti K."/>
            <person name="Lipzen A."/>
            <person name="Andreopoulos W."/>
            <person name="Pangilinan J."/>
            <person name="Riley R."/>
            <person name="Hundley H."/>
            <person name="Na H."/>
            <person name="Barry K."/>
            <person name="Grigoriev I.V."/>
            <person name="Stajich J.E."/>
            <person name="Kennedy P.G."/>
        </authorList>
    </citation>
    <scope>NUCLEOTIDE SEQUENCE</scope>
    <source>
        <strain evidence="1">MN1</strain>
    </source>
</reference>
<evidence type="ECO:0000313" key="2">
    <source>
        <dbReference type="Proteomes" id="UP000807769"/>
    </source>
</evidence>
<dbReference type="GeneID" id="64624986"/>
<dbReference type="SUPFAM" id="SSF46689">
    <property type="entry name" value="Homeodomain-like"/>
    <property type="match status" value="1"/>
</dbReference>
<comment type="caution">
    <text evidence="1">The sequence shown here is derived from an EMBL/GenBank/DDBJ whole genome shotgun (WGS) entry which is preliminary data.</text>
</comment>
<dbReference type="InterPro" id="IPR009057">
    <property type="entry name" value="Homeodomain-like_sf"/>
</dbReference>
<dbReference type="EMBL" id="JABBWG010000016">
    <property type="protein sequence ID" value="KAG1816510.1"/>
    <property type="molecule type" value="Genomic_DNA"/>
</dbReference>
<protein>
    <submittedName>
        <fullName evidence="1">Uncharacterized protein</fullName>
    </submittedName>
</protein>
<keyword evidence="2" id="KW-1185">Reference proteome</keyword>
<accession>A0A9P7EBJ8</accession>
<feature type="non-terminal residue" evidence="1">
    <location>
        <position position="1"/>
    </location>
</feature>
<dbReference type="OrthoDB" id="2994945at2759"/>
<gene>
    <name evidence="1" type="ORF">BJ212DRAFT_1271651</name>
</gene>
<dbReference type="Proteomes" id="UP000807769">
    <property type="component" value="Unassembled WGS sequence"/>
</dbReference>
<organism evidence="1 2">
    <name type="scientific">Suillus subaureus</name>
    <dbReference type="NCBI Taxonomy" id="48587"/>
    <lineage>
        <taxon>Eukaryota</taxon>
        <taxon>Fungi</taxon>
        <taxon>Dikarya</taxon>
        <taxon>Basidiomycota</taxon>
        <taxon>Agaricomycotina</taxon>
        <taxon>Agaricomycetes</taxon>
        <taxon>Agaricomycetidae</taxon>
        <taxon>Boletales</taxon>
        <taxon>Suillineae</taxon>
        <taxon>Suillaceae</taxon>
        <taxon>Suillus</taxon>
    </lineage>
</organism>
<dbReference type="AlphaFoldDB" id="A0A9P7EBJ8"/>
<evidence type="ECO:0000313" key="1">
    <source>
        <dbReference type="EMBL" id="KAG1816510.1"/>
    </source>
</evidence>
<name>A0A9P7EBJ8_9AGAM</name>
<sequence>KISCGIKLTAVGLHEQNILSLEQILACVGFSESTFWQLIKLWCEPGDVIGHNYGPPGHPQVLTFNDVNYLLQLVNHCPNLFLIELQPSAKSFHTQEFLTKS</sequence>